<dbReference type="OrthoDB" id="2113341at2759"/>
<evidence type="ECO:0000313" key="2">
    <source>
        <dbReference type="EMBL" id="KAE8055735.1"/>
    </source>
</evidence>
<evidence type="ECO:0000259" key="1">
    <source>
        <dbReference type="PROSITE" id="PS50873"/>
    </source>
</evidence>
<dbReference type="GO" id="GO:0004601">
    <property type="term" value="F:peroxidase activity"/>
    <property type="evidence" value="ECO:0007669"/>
    <property type="project" value="InterPro"/>
</dbReference>
<feature type="domain" description="Plant heme peroxidase family profile" evidence="1">
    <location>
        <begin position="1"/>
        <end position="102"/>
    </location>
</feature>
<accession>A0A5N6R6H4</accession>
<sequence>MENIFDLATNPRFLPKLKAICPRGDFNDRIPLYPITNSTFDDQSLRNIKDGFTVLASDARLNEDISTNRVIGSYINQPSLFDWPSFVADFIKAIVKMSKIGV</sequence>
<dbReference type="GO" id="GO:0006979">
    <property type="term" value="P:response to oxidative stress"/>
    <property type="evidence" value="ECO:0007669"/>
    <property type="project" value="InterPro"/>
</dbReference>
<keyword evidence="3" id="KW-1185">Reference proteome</keyword>
<name>A0A5N6R6H4_9ROSI</name>
<dbReference type="InterPro" id="IPR010255">
    <property type="entry name" value="Haem_peroxidase_sf"/>
</dbReference>
<proteinExistence type="predicted"/>
<gene>
    <name evidence="2" type="ORF">FH972_012557</name>
</gene>
<dbReference type="AlphaFoldDB" id="A0A5N6R6H4"/>
<dbReference type="EMBL" id="CM017325">
    <property type="protein sequence ID" value="KAE8055735.1"/>
    <property type="molecule type" value="Genomic_DNA"/>
</dbReference>
<dbReference type="PROSITE" id="PS50873">
    <property type="entry name" value="PEROXIDASE_4"/>
    <property type="match status" value="1"/>
</dbReference>
<reference evidence="2 3" key="1">
    <citation type="submission" date="2019-06" db="EMBL/GenBank/DDBJ databases">
        <title>A chromosomal-level reference genome of Carpinus fangiana (Coryloideae, Betulaceae).</title>
        <authorList>
            <person name="Yang X."/>
            <person name="Wang Z."/>
            <person name="Zhang L."/>
            <person name="Hao G."/>
            <person name="Liu J."/>
            <person name="Yang Y."/>
        </authorList>
    </citation>
    <scope>NUCLEOTIDE SEQUENCE [LARGE SCALE GENOMIC DNA]</scope>
    <source>
        <strain evidence="2">Cfa_2016G</strain>
        <tissue evidence="2">Leaf</tissue>
    </source>
</reference>
<dbReference type="Gene3D" id="1.10.420.10">
    <property type="entry name" value="Peroxidase, domain 2"/>
    <property type="match status" value="1"/>
</dbReference>
<protein>
    <recommendedName>
        <fullName evidence="1">Plant heme peroxidase family profile domain-containing protein</fullName>
    </recommendedName>
</protein>
<dbReference type="InterPro" id="IPR002016">
    <property type="entry name" value="Haem_peroxidase"/>
</dbReference>
<dbReference type="Proteomes" id="UP000327013">
    <property type="component" value="Chromosome 5"/>
</dbReference>
<organism evidence="2 3">
    <name type="scientific">Carpinus fangiana</name>
    <dbReference type="NCBI Taxonomy" id="176857"/>
    <lineage>
        <taxon>Eukaryota</taxon>
        <taxon>Viridiplantae</taxon>
        <taxon>Streptophyta</taxon>
        <taxon>Embryophyta</taxon>
        <taxon>Tracheophyta</taxon>
        <taxon>Spermatophyta</taxon>
        <taxon>Magnoliopsida</taxon>
        <taxon>eudicotyledons</taxon>
        <taxon>Gunneridae</taxon>
        <taxon>Pentapetalae</taxon>
        <taxon>rosids</taxon>
        <taxon>fabids</taxon>
        <taxon>Fagales</taxon>
        <taxon>Betulaceae</taxon>
        <taxon>Carpinus</taxon>
    </lineage>
</organism>
<dbReference type="SUPFAM" id="SSF48113">
    <property type="entry name" value="Heme-dependent peroxidases"/>
    <property type="match status" value="1"/>
</dbReference>
<evidence type="ECO:0000313" key="3">
    <source>
        <dbReference type="Proteomes" id="UP000327013"/>
    </source>
</evidence>
<dbReference type="GO" id="GO:0020037">
    <property type="term" value="F:heme binding"/>
    <property type="evidence" value="ECO:0007669"/>
    <property type="project" value="InterPro"/>
</dbReference>